<dbReference type="EMBL" id="PEBX01000113">
    <property type="protein sequence ID" value="PTQ55455.1"/>
    <property type="molecule type" value="Genomic_DNA"/>
</dbReference>
<evidence type="ECO:0000256" key="1">
    <source>
        <dbReference type="SAM" id="MobiDB-lite"/>
    </source>
</evidence>
<protein>
    <submittedName>
        <fullName evidence="2">Integrase, catalytic region</fullName>
    </submittedName>
</protein>
<comment type="caution">
    <text evidence="2">The sequence shown here is derived from an EMBL/GenBank/DDBJ whole genome shotgun (WGS) entry which is preliminary data.</text>
</comment>
<feature type="compositionally biased region" description="Basic and acidic residues" evidence="1">
    <location>
        <begin position="111"/>
        <end position="122"/>
    </location>
</feature>
<reference evidence="3" key="1">
    <citation type="journal article" date="2018" name="Sci. Rep.">
        <title>Lignite coal burning seam in the remote Altai Mountains harbors a hydrogen-driven thermophilic microbial community.</title>
        <authorList>
            <person name="Kadnikov V.V."/>
            <person name="Mardanov A.V."/>
            <person name="Ivasenko D.A."/>
            <person name="Antsiferov D.V."/>
            <person name="Beletsky A.V."/>
            <person name="Karnachuk O.V."/>
            <person name="Ravin N.V."/>
        </authorList>
    </citation>
    <scope>NUCLEOTIDE SEQUENCE [LARGE SCALE GENOMIC DNA]</scope>
</reference>
<evidence type="ECO:0000313" key="2">
    <source>
        <dbReference type="EMBL" id="PTQ55455.1"/>
    </source>
</evidence>
<sequence>MGVSTLEEANRALPELIEKHNRTFAAHPQKAESAYRPLPAETDLEYVFAVRTYRQIGSGQTLSYGGKLYTLAEKPSQPFKTKTTVEVRETMQGKLVIWHKGQALELREIQKPLRRQETKPETKTASLATPRKPAASHPWRKPWSQQHIQRSINV</sequence>
<feature type="compositionally biased region" description="Polar residues" evidence="1">
    <location>
        <begin position="143"/>
        <end position="154"/>
    </location>
</feature>
<dbReference type="Proteomes" id="UP000244338">
    <property type="component" value="Unassembled WGS sequence"/>
</dbReference>
<organism evidence="2 3">
    <name type="scientific">Candidatus Carbonibacillus altaicus</name>
    <dbReference type="NCBI Taxonomy" id="2163959"/>
    <lineage>
        <taxon>Bacteria</taxon>
        <taxon>Bacillati</taxon>
        <taxon>Bacillota</taxon>
        <taxon>Bacilli</taxon>
        <taxon>Bacillales</taxon>
        <taxon>Candidatus Carbonibacillus</taxon>
    </lineage>
</organism>
<name>A0A2R6XYG2_9BACL</name>
<feature type="region of interest" description="Disordered" evidence="1">
    <location>
        <begin position="111"/>
        <end position="154"/>
    </location>
</feature>
<dbReference type="AlphaFoldDB" id="A0A2R6XYG2"/>
<proteinExistence type="predicted"/>
<evidence type="ECO:0000313" key="3">
    <source>
        <dbReference type="Proteomes" id="UP000244338"/>
    </source>
</evidence>
<gene>
    <name evidence="2" type="ORF">BSOLF_2097</name>
</gene>
<accession>A0A2R6XYG2</accession>